<dbReference type="Proteomes" id="UP001595886">
    <property type="component" value="Unassembled WGS sequence"/>
</dbReference>
<dbReference type="PROSITE" id="PS51257">
    <property type="entry name" value="PROKAR_LIPOPROTEIN"/>
    <property type="match status" value="1"/>
</dbReference>
<sequence>MSRPIVLAFCLGALAACSARTDEQAAKASENAQAKPKTVLDEQMKALEKAKAVQRTVDEAAKAQEKAIDENGG</sequence>
<reference evidence="2" key="1">
    <citation type="journal article" date="2019" name="Int. J. Syst. Evol. Microbiol.">
        <title>The Global Catalogue of Microorganisms (GCM) 10K type strain sequencing project: providing services to taxonomists for standard genome sequencing and annotation.</title>
        <authorList>
            <consortium name="The Broad Institute Genomics Platform"/>
            <consortium name="The Broad Institute Genome Sequencing Center for Infectious Disease"/>
            <person name="Wu L."/>
            <person name="Ma J."/>
        </authorList>
    </citation>
    <scope>NUCLEOTIDE SEQUENCE [LARGE SCALE GENOMIC DNA]</scope>
    <source>
        <strain evidence="2">CCUG 30340</strain>
    </source>
</reference>
<evidence type="ECO:0008006" key="3">
    <source>
        <dbReference type="Google" id="ProtNLM"/>
    </source>
</evidence>
<comment type="caution">
    <text evidence="1">The sequence shown here is derived from an EMBL/GenBank/DDBJ whole genome shotgun (WGS) entry which is preliminary data.</text>
</comment>
<name>A0ABV9QWH7_9GAMM</name>
<organism evidence="1 2">
    <name type="scientific">Dokdonella ginsengisoli</name>
    <dbReference type="NCBI Taxonomy" id="363846"/>
    <lineage>
        <taxon>Bacteria</taxon>
        <taxon>Pseudomonadati</taxon>
        <taxon>Pseudomonadota</taxon>
        <taxon>Gammaproteobacteria</taxon>
        <taxon>Lysobacterales</taxon>
        <taxon>Rhodanobacteraceae</taxon>
        <taxon>Dokdonella</taxon>
    </lineage>
</organism>
<evidence type="ECO:0000313" key="1">
    <source>
        <dbReference type="EMBL" id="MFC4819822.1"/>
    </source>
</evidence>
<proteinExistence type="predicted"/>
<gene>
    <name evidence="1" type="ORF">ACFO6Q_05780</name>
</gene>
<accession>A0ABV9QWH7</accession>
<keyword evidence="2" id="KW-1185">Reference proteome</keyword>
<protein>
    <recommendedName>
        <fullName evidence="3">Secreted protein</fullName>
    </recommendedName>
</protein>
<dbReference type="RefSeq" id="WP_380019617.1">
    <property type="nucleotide sequence ID" value="NZ_JBHSHD010000005.1"/>
</dbReference>
<evidence type="ECO:0000313" key="2">
    <source>
        <dbReference type="Proteomes" id="UP001595886"/>
    </source>
</evidence>
<dbReference type="EMBL" id="JBHSHD010000005">
    <property type="protein sequence ID" value="MFC4819822.1"/>
    <property type="molecule type" value="Genomic_DNA"/>
</dbReference>